<evidence type="ECO:0000313" key="3">
    <source>
        <dbReference type="Proteomes" id="UP000030710"/>
    </source>
</evidence>
<gene>
    <name evidence="2" type="ORF">J07HQW2_00364</name>
</gene>
<evidence type="ECO:0000256" key="1">
    <source>
        <dbReference type="SAM" id="MobiDB-lite"/>
    </source>
</evidence>
<feature type="region of interest" description="Disordered" evidence="1">
    <location>
        <begin position="61"/>
        <end position="109"/>
    </location>
</feature>
<dbReference type="Proteomes" id="UP000030710">
    <property type="component" value="Unassembled WGS sequence"/>
</dbReference>
<name>U1NAS8_9EURY</name>
<reference evidence="2 3" key="1">
    <citation type="journal article" date="2013" name="PLoS ONE">
        <title>Assembly-driven community genomics of a hypersaline microbial ecosystem.</title>
        <authorList>
            <person name="Podell S."/>
            <person name="Ugalde J.A."/>
            <person name="Narasingarao P."/>
            <person name="Banfield J.F."/>
            <person name="Heidelberg K.B."/>
            <person name="Allen E.E."/>
        </authorList>
    </citation>
    <scope>NUCLEOTIDE SEQUENCE [LARGE SCALE GENOMIC DNA]</scope>
    <source>
        <strain evidence="3">J07HQW2</strain>
    </source>
</reference>
<evidence type="ECO:0000313" key="2">
    <source>
        <dbReference type="EMBL" id="ERG93930.1"/>
    </source>
</evidence>
<feature type="compositionally biased region" description="Basic and acidic residues" evidence="1">
    <location>
        <begin position="61"/>
        <end position="73"/>
    </location>
</feature>
<dbReference type="EMBL" id="KE356561">
    <property type="protein sequence ID" value="ERG93930.1"/>
    <property type="molecule type" value="Genomic_DNA"/>
</dbReference>
<dbReference type="RefSeq" id="WP_021053424.1">
    <property type="nucleotide sequence ID" value="NZ_KE356561.1"/>
</dbReference>
<dbReference type="AlphaFoldDB" id="U1NAS8"/>
<dbReference type="HOGENOM" id="CLU_2177840_0_0_2"/>
<proteinExistence type="predicted"/>
<organism evidence="2 3">
    <name type="scientific">Haloquadratum walsbyi J07HQW2</name>
    <dbReference type="NCBI Taxonomy" id="1238425"/>
    <lineage>
        <taxon>Archaea</taxon>
        <taxon>Methanobacteriati</taxon>
        <taxon>Methanobacteriota</taxon>
        <taxon>Stenosarchaea group</taxon>
        <taxon>Halobacteria</taxon>
        <taxon>Halobacteriales</taxon>
        <taxon>Haloferacaceae</taxon>
        <taxon>Haloquadratum</taxon>
    </lineage>
</organism>
<sequence>MLLEQAVHTDDPFIFQTISKPRADWTSEAEIHKQNLKMGNHGTLSAFKNELFRQAFVTSDQERQNIHRGDISEQVRGSVSTGEDDKITRLRDYGIADGVDRPQTTDDNV</sequence>
<accession>U1NAS8</accession>
<protein>
    <submittedName>
        <fullName evidence="2">Uncharacterized protein</fullName>
    </submittedName>
</protein>
<feature type="compositionally biased region" description="Basic and acidic residues" evidence="1">
    <location>
        <begin position="83"/>
        <end position="109"/>
    </location>
</feature>